<dbReference type="GO" id="GO:0009097">
    <property type="term" value="P:isoleucine biosynthetic process"/>
    <property type="evidence" value="ECO:0007669"/>
    <property type="project" value="TreeGrafter"/>
</dbReference>
<comment type="cofactor">
    <cofactor evidence="1">
        <name>pyridoxal 5'-phosphate</name>
        <dbReference type="ChEBI" id="CHEBI:597326"/>
    </cofactor>
</comment>
<reference evidence="5 6" key="1">
    <citation type="submission" date="2017-09" db="EMBL/GenBank/DDBJ databases">
        <title>Depth-based differentiation of microbial function through sediment-hosted aquifers and enrichment of novel symbionts in the deep terrestrial subsurface.</title>
        <authorList>
            <person name="Probst A.J."/>
            <person name="Ladd B."/>
            <person name="Jarett J.K."/>
            <person name="Geller-Mcgrath D.E."/>
            <person name="Sieber C.M."/>
            <person name="Emerson J.B."/>
            <person name="Anantharaman K."/>
            <person name="Thomas B.C."/>
            <person name="Malmstrom R."/>
            <person name="Stieglmeier M."/>
            <person name="Klingl A."/>
            <person name="Woyke T."/>
            <person name="Ryan C.M."/>
            <person name="Banfield J.F."/>
        </authorList>
    </citation>
    <scope>NUCLEOTIDE SEQUENCE [LARGE SCALE GENOMIC DNA]</scope>
    <source>
        <strain evidence="5">CG11_big_fil_rev_8_21_14_0_20_40_12</strain>
    </source>
</reference>
<comment type="caution">
    <text evidence="5">The sequence shown here is derived from an EMBL/GenBank/DDBJ whole genome shotgun (WGS) entry which is preliminary data.</text>
</comment>
<dbReference type="Pfam" id="PF00291">
    <property type="entry name" value="PALP"/>
    <property type="match status" value="1"/>
</dbReference>
<dbReference type="GO" id="GO:0006567">
    <property type="term" value="P:L-threonine catabolic process"/>
    <property type="evidence" value="ECO:0007669"/>
    <property type="project" value="TreeGrafter"/>
</dbReference>
<proteinExistence type="predicted"/>
<dbReference type="InterPro" id="IPR036052">
    <property type="entry name" value="TrpB-like_PALP_sf"/>
</dbReference>
<evidence type="ECO:0000256" key="1">
    <source>
        <dbReference type="ARBA" id="ARBA00001933"/>
    </source>
</evidence>
<feature type="domain" description="Tryptophan synthase beta chain-like PALP" evidence="4">
    <location>
        <begin position="34"/>
        <end position="309"/>
    </location>
</feature>
<protein>
    <recommendedName>
        <fullName evidence="4">Tryptophan synthase beta chain-like PALP domain-containing protein</fullName>
    </recommendedName>
</protein>
<sequence>MDNKMLKEKKQERRGIWRFSGYLADVPEKFRLSLNEGNTKEEYFPPLDVILKREDQNPTGSLKDRGLAFLVSKAWSEGFGSFVLSSSGNAAISAANYCNLAKLKLKIFVSPKIDKNKLLVLKQMKADISIDNRPLSMAGRFAKENNLYNLRPSLNQFGSEGYQTISFELAGNKGEISDIFIPCSSGVNLIGLFRGFKKAGKLPRIHLCQPASVCPLAGLFDHDYQSEAVSLATSLVAKHSPLKDQILKAVEESRGAGWVIGNDQIKQADKILLKNKIETSAEGALALAAVEKARNKGWKIKRGVCLLTGKKY</sequence>
<keyword evidence="2" id="KW-0663">Pyridoxal phosphate</keyword>
<organism evidence="5 6">
    <name type="scientific">Candidatus Shapirobacteria bacterium CG11_big_fil_rev_8_21_14_0_20_40_12</name>
    <dbReference type="NCBI Taxonomy" id="1974889"/>
    <lineage>
        <taxon>Bacteria</taxon>
        <taxon>Candidatus Shapironibacteriota</taxon>
    </lineage>
</organism>
<dbReference type="GO" id="GO:0004794">
    <property type="term" value="F:threonine deaminase activity"/>
    <property type="evidence" value="ECO:0007669"/>
    <property type="project" value="TreeGrafter"/>
</dbReference>
<keyword evidence="3" id="KW-0456">Lyase</keyword>
<dbReference type="PANTHER" id="PTHR48078:SF6">
    <property type="entry name" value="L-THREONINE DEHYDRATASE CATABOLIC TDCB"/>
    <property type="match status" value="1"/>
</dbReference>
<accession>A0A2H0KG06</accession>
<dbReference type="GO" id="GO:0006565">
    <property type="term" value="P:L-serine catabolic process"/>
    <property type="evidence" value="ECO:0007669"/>
    <property type="project" value="TreeGrafter"/>
</dbReference>
<dbReference type="AlphaFoldDB" id="A0A2H0KG06"/>
<dbReference type="Proteomes" id="UP000231371">
    <property type="component" value="Unassembled WGS sequence"/>
</dbReference>
<dbReference type="InterPro" id="IPR001926">
    <property type="entry name" value="TrpB-like_PALP"/>
</dbReference>
<dbReference type="PANTHER" id="PTHR48078">
    <property type="entry name" value="THREONINE DEHYDRATASE, MITOCHONDRIAL-RELATED"/>
    <property type="match status" value="1"/>
</dbReference>
<dbReference type="SUPFAM" id="SSF53686">
    <property type="entry name" value="Tryptophan synthase beta subunit-like PLP-dependent enzymes"/>
    <property type="match status" value="1"/>
</dbReference>
<gene>
    <name evidence="5" type="ORF">COV89_01805</name>
</gene>
<name>A0A2H0KG06_9BACT</name>
<evidence type="ECO:0000256" key="3">
    <source>
        <dbReference type="ARBA" id="ARBA00023239"/>
    </source>
</evidence>
<evidence type="ECO:0000256" key="2">
    <source>
        <dbReference type="ARBA" id="ARBA00022898"/>
    </source>
</evidence>
<dbReference type="InterPro" id="IPR050147">
    <property type="entry name" value="Ser/Thr_Dehydratase"/>
</dbReference>
<dbReference type="EMBL" id="PCVI01000028">
    <property type="protein sequence ID" value="PIQ70179.1"/>
    <property type="molecule type" value="Genomic_DNA"/>
</dbReference>
<dbReference type="Gene3D" id="3.40.50.1100">
    <property type="match status" value="2"/>
</dbReference>
<dbReference type="GO" id="GO:0003941">
    <property type="term" value="F:L-serine ammonia-lyase activity"/>
    <property type="evidence" value="ECO:0007669"/>
    <property type="project" value="TreeGrafter"/>
</dbReference>
<evidence type="ECO:0000313" key="5">
    <source>
        <dbReference type="EMBL" id="PIQ70179.1"/>
    </source>
</evidence>
<evidence type="ECO:0000313" key="6">
    <source>
        <dbReference type="Proteomes" id="UP000231371"/>
    </source>
</evidence>
<evidence type="ECO:0000259" key="4">
    <source>
        <dbReference type="Pfam" id="PF00291"/>
    </source>
</evidence>